<keyword evidence="1" id="KW-1133">Transmembrane helix</keyword>
<evidence type="ECO:0000313" key="3">
    <source>
        <dbReference type="Proteomes" id="UP001359485"/>
    </source>
</evidence>
<evidence type="ECO:0000256" key="1">
    <source>
        <dbReference type="SAM" id="Phobius"/>
    </source>
</evidence>
<keyword evidence="1" id="KW-0472">Membrane</keyword>
<feature type="transmembrane region" description="Helical" evidence="1">
    <location>
        <begin position="186"/>
        <end position="204"/>
    </location>
</feature>
<sequence length="229" mass="25074">MKNILKYQVSCRFGVSSRYLPVNEFWNSGAHGPFEAAFQEKPEICPASKNNDSVATPIQPFVVALSVLLPLLLVRVEQIMFCPRLSNKVVWVPDRRGNVAPLVGTGSQRRRTSNYPCDSYIVVLVLVGGTPFIIIYLSTTTGWIAKVTWVKSRERQEGRHPPGGEEVGATGLTNIAAVQLPGIQNIPIVTIVGAAVVIGAAVSISSDTMYAPTEDYFRKNIKNVGEFNR</sequence>
<evidence type="ECO:0000313" key="2">
    <source>
        <dbReference type="EMBL" id="KAK6618044.1"/>
    </source>
</evidence>
<feature type="transmembrane region" description="Helical" evidence="1">
    <location>
        <begin position="119"/>
        <end position="139"/>
    </location>
</feature>
<dbReference type="Proteomes" id="UP001359485">
    <property type="component" value="Unassembled WGS sequence"/>
</dbReference>
<organism evidence="2 3">
    <name type="scientific">Polyplax serrata</name>
    <name type="common">Common mouse louse</name>
    <dbReference type="NCBI Taxonomy" id="468196"/>
    <lineage>
        <taxon>Eukaryota</taxon>
        <taxon>Metazoa</taxon>
        <taxon>Ecdysozoa</taxon>
        <taxon>Arthropoda</taxon>
        <taxon>Hexapoda</taxon>
        <taxon>Insecta</taxon>
        <taxon>Pterygota</taxon>
        <taxon>Neoptera</taxon>
        <taxon>Paraneoptera</taxon>
        <taxon>Psocodea</taxon>
        <taxon>Troctomorpha</taxon>
        <taxon>Phthiraptera</taxon>
        <taxon>Anoplura</taxon>
        <taxon>Polyplacidae</taxon>
        <taxon>Polyplax</taxon>
    </lineage>
</organism>
<proteinExistence type="predicted"/>
<protein>
    <submittedName>
        <fullName evidence="2">Uncharacterized protein</fullName>
    </submittedName>
</protein>
<name>A0ABR1AEX2_POLSC</name>
<keyword evidence="1" id="KW-0812">Transmembrane</keyword>
<reference evidence="2 3" key="1">
    <citation type="submission" date="2023-09" db="EMBL/GenBank/DDBJ databases">
        <title>Genomes of two closely related lineages of the louse Polyplax serrata with different host specificities.</title>
        <authorList>
            <person name="Martinu J."/>
            <person name="Tarabai H."/>
            <person name="Stefka J."/>
            <person name="Hypsa V."/>
        </authorList>
    </citation>
    <scope>NUCLEOTIDE SEQUENCE [LARGE SCALE GENOMIC DNA]</scope>
    <source>
        <strain evidence="2">98ZLc_SE</strain>
    </source>
</reference>
<gene>
    <name evidence="2" type="ORF">RUM44_002486</name>
</gene>
<keyword evidence="3" id="KW-1185">Reference proteome</keyword>
<accession>A0ABR1AEX2</accession>
<comment type="caution">
    <text evidence="2">The sequence shown here is derived from an EMBL/GenBank/DDBJ whole genome shotgun (WGS) entry which is preliminary data.</text>
</comment>
<dbReference type="EMBL" id="JAWJWF010000050">
    <property type="protein sequence ID" value="KAK6618044.1"/>
    <property type="molecule type" value="Genomic_DNA"/>
</dbReference>